<comment type="caution">
    <text evidence="2">The sequence shown here is derived from an EMBL/GenBank/DDBJ whole genome shotgun (WGS) entry which is preliminary data.</text>
</comment>
<feature type="transmembrane region" description="Helical" evidence="1">
    <location>
        <begin position="104"/>
        <end position="127"/>
    </location>
</feature>
<keyword evidence="1" id="KW-0472">Membrane</keyword>
<keyword evidence="1" id="KW-1133">Transmembrane helix</keyword>
<sequence>MATADIAASLPERRATTLDGEIVTHPPAGVAAPTRTIVVPAGQPLPEVAGDTVIVIAQKPRWRRTRRLFRNLGAVLGLFILGGLVLAVIGDEGVRATQAFVDRIWWPASALRFLAYAIICTVLLPLFDKRIRNKAAANLAERRAALFAQDSFDATEIARQEALERRLSEFRIPKLTLFILLAAFDLLALQLPFLLH</sequence>
<evidence type="ECO:0000313" key="3">
    <source>
        <dbReference type="Proteomes" id="UP000004750"/>
    </source>
</evidence>
<gene>
    <name evidence="2" type="ORF">HMPREF9080_01777</name>
</gene>
<dbReference type="EMBL" id="AGCM01000102">
    <property type="protein sequence ID" value="EHM53371.1"/>
    <property type="molecule type" value="Genomic_DNA"/>
</dbReference>
<feature type="transmembrane region" description="Helical" evidence="1">
    <location>
        <begin position="175"/>
        <end position="195"/>
    </location>
</feature>
<keyword evidence="1" id="KW-0812">Transmembrane</keyword>
<dbReference type="AlphaFoldDB" id="G9ZG74"/>
<organism evidence="2 3">
    <name type="scientific">Cardiobacterium valvarum F0432</name>
    <dbReference type="NCBI Taxonomy" id="797473"/>
    <lineage>
        <taxon>Bacteria</taxon>
        <taxon>Pseudomonadati</taxon>
        <taxon>Pseudomonadota</taxon>
        <taxon>Gammaproteobacteria</taxon>
        <taxon>Cardiobacteriales</taxon>
        <taxon>Cardiobacteriaceae</taxon>
        <taxon>Cardiobacterium</taxon>
    </lineage>
</organism>
<evidence type="ECO:0000256" key="1">
    <source>
        <dbReference type="SAM" id="Phobius"/>
    </source>
</evidence>
<reference evidence="2 3" key="1">
    <citation type="submission" date="2011-08" db="EMBL/GenBank/DDBJ databases">
        <authorList>
            <person name="Weinstock G."/>
            <person name="Sodergren E."/>
            <person name="Clifton S."/>
            <person name="Fulton L."/>
            <person name="Fulton B."/>
            <person name="Courtney L."/>
            <person name="Fronick C."/>
            <person name="Harrison M."/>
            <person name="Strong C."/>
            <person name="Farmer C."/>
            <person name="Delahaunty K."/>
            <person name="Markovic C."/>
            <person name="Hall O."/>
            <person name="Minx P."/>
            <person name="Tomlinson C."/>
            <person name="Mitreva M."/>
            <person name="Hou S."/>
            <person name="Chen J."/>
            <person name="Wollam A."/>
            <person name="Pepin K.H."/>
            <person name="Johnson M."/>
            <person name="Bhonagiri V."/>
            <person name="Zhang X."/>
            <person name="Suruliraj S."/>
            <person name="Warren W."/>
            <person name="Chinwalla A."/>
            <person name="Mardis E.R."/>
            <person name="Wilson R.K."/>
        </authorList>
    </citation>
    <scope>NUCLEOTIDE SEQUENCE [LARGE SCALE GENOMIC DNA]</scope>
    <source>
        <strain evidence="2 3">F0432</strain>
    </source>
</reference>
<accession>G9ZG74</accession>
<feature type="transmembrane region" description="Helical" evidence="1">
    <location>
        <begin position="68"/>
        <end position="89"/>
    </location>
</feature>
<dbReference type="HOGENOM" id="CLU_1388070_0_0_6"/>
<evidence type="ECO:0000313" key="2">
    <source>
        <dbReference type="EMBL" id="EHM53371.1"/>
    </source>
</evidence>
<protein>
    <submittedName>
        <fullName evidence="2">Uncharacterized protein</fullName>
    </submittedName>
</protein>
<proteinExistence type="predicted"/>
<dbReference type="Proteomes" id="UP000004750">
    <property type="component" value="Unassembled WGS sequence"/>
</dbReference>
<dbReference type="STRING" id="797473.HMPREF9080_01777"/>
<name>G9ZG74_9GAMM</name>